<dbReference type="PROSITE" id="PS50097">
    <property type="entry name" value="BTB"/>
    <property type="match status" value="1"/>
</dbReference>
<name>A0AAD4M6U1_9AGAM</name>
<protein>
    <recommendedName>
        <fullName evidence="1">BTB domain-containing protein</fullName>
    </recommendedName>
</protein>
<feature type="non-terminal residue" evidence="2">
    <location>
        <position position="1"/>
    </location>
</feature>
<dbReference type="CDD" id="cd18186">
    <property type="entry name" value="BTB_POZ_ZBTB_KLHL-like"/>
    <property type="match status" value="1"/>
</dbReference>
<dbReference type="InterPro" id="IPR011333">
    <property type="entry name" value="SKP1/BTB/POZ_sf"/>
</dbReference>
<dbReference type="InterPro" id="IPR000210">
    <property type="entry name" value="BTB/POZ_dom"/>
</dbReference>
<proteinExistence type="predicted"/>
<gene>
    <name evidence="2" type="ORF">B0F90DRAFT_1592731</name>
</gene>
<reference evidence="2" key="1">
    <citation type="journal article" date="2022" name="New Phytol.">
        <title>Evolutionary transition to the ectomycorrhizal habit in the genomes of a hyperdiverse lineage of mushroom-forming fungi.</title>
        <authorList>
            <person name="Looney B."/>
            <person name="Miyauchi S."/>
            <person name="Morin E."/>
            <person name="Drula E."/>
            <person name="Courty P.E."/>
            <person name="Kohler A."/>
            <person name="Kuo A."/>
            <person name="LaButti K."/>
            <person name="Pangilinan J."/>
            <person name="Lipzen A."/>
            <person name="Riley R."/>
            <person name="Andreopoulos W."/>
            <person name="He G."/>
            <person name="Johnson J."/>
            <person name="Nolan M."/>
            <person name="Tritt A."/>
            <person name="Barry K.W."/>
            <person name="Grigoriev I.V."/>
            <person name="Nagy L.G."/>
            <person name="Hibbett D."/>
            <person name="Henrissat B."/>
            <person name="Matheny P.B."/>
            <person name="Labbe J."/>
            <person name="Martin F.M."/>
        </authorList>
    </citation>
    <scope>NUCLEOTIDE SEQUENCE</scope>
    <source>
        <strain evidence="2">BPL690</strain>
    </source>
</reference>
<feature type="non-terminal residue" evidence="2">
    <location>
        <position position="132"/>
    </location>
</feature>
<dbReference type="SUPFAM" id="SSF54695">
    <property type="entry name" value="POZ domain"/>
    <property type="match status" value="1"/>
</dbReference>
<organism evidence="2 3">
    <name type="scientific">Multifurca ochricompacta</name>
    <dbReference type="NCBI Taxonomy" id="376703"/>
    <lineage>
        <taxon>Eukaryota</taxon>
        <taxon>Fungi</taxon>
        <taxon>Dikarya</taxon>
        <taxon>Basidiomycota</taxon>
        <taxon>Agaricomycotina</taxon>
        <taxon>Agaricomycetes</taxon>
        <taxon>Russulales</taxon>
        <taxon>Russulaceae</taxon>
        <taxon>Multifurca</taxon>
    </lineage>
</organism>
<feature type="domain" description="BTB" evidence="1">
    <location>
        <begin position="3"/>
        <end position="75"/>
    </location>
</feature>
<dbReference type="EMBL" id="WTXG01000013">
    <property type="protein sequence ID" value="KAI0301730.1"/>
    <property type="molecule type" value="Genomic_DNA"/>
</dbReference>
<comment type="caution">
    <text evidence="2">The sequence shown here is derived from an EMBL/GenBank/DDBJ whole genome shotgun (WGS) entry which is preliminary data.</text>
</comment>
<dbReference type="SMART" id="SM00225">
    <property type="entry name" value="BTB"/>
    <property type="match status" value="1"/>
</dbReference>
<evidence type="ECO:0000259" key="1">
    <source>
        <dbReference type="PROSITE" id="PS50097"/>
    </source>
</evidence>
<dbReference type="Pfam" id="PF00651">
    <property type="entry name" value="BTB"/>
    <property type="match status" value="1"/>
</dbReference>
<dbReference type="AlphaFoldDB" id="A0AAD4M6U1"/>
<sequence length="132" mass="14352">SGADIIVQSSDNVNFRIHKSILASSSEFFRDMFSLPQPSNDETLDGLPVLHLSEDAGLVRALITLLYPIPSEIPSSYDRLLALLAAAGKYDMFAIQSSIRGEVKYMKLATPTGVAAFRAYAIASSNRLFPEA</sequence>
<keyword evidence="3" id="KW-1185">Reference proteome</keyword>
<accession>A0AAD4M6U1</accession>
<dbReference type="Gene3D" id="3.30.710.10">
    <property type="entry name" value="Potassium Channel Kv1.1, Chain A"/>
    <property type="match status" value="1"/>
</dbReference>
<evidence type="ECO:0000313" key="2">
    <source>
        <dbReference type="EMBL" id="KAI0301730.1"/>
    </source>
</evidence>
<dbReference type="Proteomes" id="UP001203297">
    <property type="component" value="Unassembled WGS sequence"/>
</dbReference>
<evidence type="ECO:0000313" key="3">
    <source>
        <dbReference type="Proteomes" id="UP001203297"/>
    </source>
</evidence>